<keyword evidence="3" id="KW-1185">Reference proteome</keyword>
<organism evidence="2 3">
    <name type="scientific">Blautia faecis</name>
    <dbReference type="NCBI Taxonomy" id="871665"/>
    <lineage>
        <taxon>Bacteria</taxon>
        <taxon>Bacillati</taxon>
        <taxon>Bacillota</taxon>
        <taxon>Clostridia</taxon>
        <taxon>Lachnospirales</taxon>
        <taxon>Lachnospiraceae</taxon>
        <taxon>Blautia</taxon>
    </lineage>
</organism>
<evidence type="ECO:0008006" key="4">
    <source>
        <dbReference type="Google" id="ProtNLM"/>
    </source>
</evidence>
<evidence type="ECO:0000313" key="2">
    <source>
        <dbReference type="EMBL" id="NSG83886.1"/>
    </source>
</evidence>
<name>A0ABX2H1W1_9FIRM</name>
<keyword evidence="1" id="KW-0812">Transmembrane</keyword>
<dbReference type="GeneID" id="69513476"/>
<proteinExistence type="predicted"/>
<dbReference type="PROSITE" id="PS51257">
    <property type="entry name" value="PROKAR_LIPOPROTEIN"/>
    <property type="match status" value="1"/>
</dbReference>
<dbReference type="EMBL" id="JAAITS010000001">
    <property type="protein sequence ID" value="NSG83886.1"/>
    <property type="molecule type" value="Genomic_DNA"/>
</dbReference>
<sequence length="134" mass="15105">MKKIILTLSGVLFVIVTGCSLLICMMNGIPNLDQPAAAFYLAKAILLSFSLPLVTLGLFVHCLQLRRKLDKKNLLFRNAMKELIKNRQTSCRDSGDSDFQSFKNSLTCLFCAFAEDSDLSEEDQKDLLDFIDKF</sequence>
<dbReference type="RefSeq" id="WP_173715990.1">
    <property type="nucleotide sequence ID" value="NZ_JAAINN010000006.1"/>
</dbReference>
<dbReference type="Proteomes" id="UP001644719">
    <property type="component" value="Unassembled WGS sequence"/>
</dbReference>
<protein>
    <recommendedName>
        <fullName evidence="4">Lipoprotein</fullName>
    </recommendedName>
</protein>
<comment type="caution">
    <text evidence="2">The sequence shown here is derived from an EMBL/GenBank/DDBJ whole genome shotgun (WGS) entry which is preliminary data.</text>
</comment>
<evidence type="ECO:0000313" key="3">
    <source>
        <dbReference type="Proteomes" id="UP001644719"/>
    </source>
</evidence>
<reference evidence="2 3" key="1">
    <citation type="journal article" date="2020" name="Cell Host Microbe">
        <title>Functional and Genomic Variation between Human-Derived Isolates of Lachnospiraceae Reveals Inter- and Intra-Species Diversity.</title>
        <authorList>
            <person name="Sorbara M.T."/>
            <person name="Littmann E.R."/>
            <person name="Fontana E."/>
            <person name="Moody T.U."/>
            <person name="Kohout C.E."/>
            <person name="Gjonbalaj M."/>
            <person name="Eaton V."/>
            <person name="Seok R."/>
            <person name="Leiner I.M."/>
            <person name="Pamer E.G."/>
        </authorList>
    </citation>
    <scope>NUCLEOTIDE SEQUENCE [LARGE SCALE GENOMIC DNA]</scope>
    <source>
        <strain evidence="2 3">MSK.17.74</strain>
    </source>
</reference>
<keyword evidence="1" id="KW-0472">Membrane</keyword>
<gene>
    <name evidence="2" type="ORF">G5B17_00230</name>
</gene>
<evidence type="ECO:0000256" key="1">
    <source>
        <dbReference type="SAM" id="Phobius"/>
    </source>
</evidence>
<accession>A0ABX2H1W1</accession>
<feature type="transmembrane region" description="Helical" evidence="1">
    <location>
        <begin position="37"/>
        <end position="63"/>
    </location>
</feature>
<keyword evidence="1" id="KW-1133">Transmembrane helix</keyword>